<dbReference type="SUPFAM" id="SSF53041">
    <property type="entry name" value="Resolvase-like"/>
    <property type="match status" value="1"/>
</dbReference>
<protein>
    <submittedName>
        <fullName evidence="8">Site-specific recombinase, DNA invertase Pin</fullName>
    </submittedName>
</protein>
<dbReference type="PANTHER" id="PTHR30461:SF23">
    <property type="entry name" value="DNA RECOMBINASE-RELATED"/>
    <property type="match status" value="1"/>
</dbReference>
<dbReference type="PROSITE" id="PS51736">
    <property type="entry name" value="RECOMBINASES_3"/>
    <property type="match status" value="1"/>
</dbReference>
<organism evidence="8 9">
    <name type="scientific">Echinicola vietnamensis (strain DSM 17526 / LMG 23754 / KMM 6221)</name>
    <dbReference type="NCBI Taxonomy" id="926556"/>
    <lineage>
        <taxon>Bacteria</taxon>
        <taxon>Pseudomonadati</taxon>
        <taxon>Bacteroidota</taxon>
        <taxon>Cytophagia</taxon>
        <taxon>Cytophagales</taxon>
        <taxon>Cyclobacteriaceae</taxon>
        <taxon>Echinicola</taxon>
    </lineage>
</organism>
<dbReference type="SMART" id="SM00857">
    <property type="entry name" value="Resolvase"/>
    <property type="match status" value="1"/>
</dbReference>
<evidence type="ECO:0000256" key="4">
    <source>
        <dbReference type="PROSITE-ProRule" id="PRU10137"/>
    </source>
</evidence>
<dbReference type="InterPro" id="IPR011109">
    <property type="entry name" value="DNA_bind_recombinase_dom"/>
</dbReference>
<evidence type="ECO:0000256" key="2">
    <source>
        <dbReference type="ARBA" id="ARBA00023125"/>
    </source>
</evidence>
<dbReference type="OrthoDB" id="9815006at2"/>
<dbReference type="HOGENOM" id="CLU_010686_17_0_10"/>
<accession>L0G4V2</accession>
<feature type="active site" description="O-(5'-phospho-DNA)-serine intermediate" evidence="4">
    <location>
        <position position="11"/>
    </location>
</feature>
<dbReference type="PROSITE" id="PS00397">
    <property type="entry name" value="RECOMBINASES_1"/>
    <property type="match status" value="1"/>
</dbReference>
<dbReference type="Pfam" id="PF00239">
    <property type="entry name" value="Resolvase"/>
    <property type="match status" value="1"/>
</dbReference>
<feature type="domain" description="Resolvase/invertase-type recombinase catalytic" evidence="6">
    <location>
        <begin position="3"/>
        <end position="152"/>
    </location>
</feature>
<keyword evidence="3" id="KW-0233">DNA recombination</keyword>
<name>L0G4V2_ECHVK</name>
<dbReference type="InterPro" id="IPR006118">
    <property type="entry name" value="Recombinase_CS"/>
</dbReference>
<dbReference type="STRING" id="926556.Echvi_4153"/>
<gene>
    <name evidence="8" type="ordered locus">Echvi_4153</name>
</gene>
<dbReference type="InterPro" id="IPR006119">
    <property type="entry name" value="Resolv_N"/>
</dbReference>
<dbReference type="InterPro" id="IPR036162">
    <property type="entry name" value="Resolvase-like_N_sf"/>
</dbReference>
<dbReference type="RefSeq" id="WP_015267888.1">
    <property type="nucleotide sequence ID" value="NC_019904.1"/>
</dbReference>
<dbReference type="Pfam" id="PF07508">
    <property type="entry name" value="Recombinase"/>
    <property type="match status" value="1"/>
</dbReference>
<feature type="coiled-coil region" evidence="5">
    <location>
        <begin position="356"/>
        <end position="421"/>
    </location>
</feature>
<dbReference type="EMBL" id="CP003346">
    <property type="protein sequence ID" value="AGA80353.1"/>
    <property type="molecule type" value="Genomic_DNA"/>
</dbReference>
<dbReference type="Gene3D" id="3.40.50.1390">
    <property type="entry name" value="Resolvase, N-terminal catalytic domain"/>
    <property type="match status" value="1"/>
</dbReference>
<evidence type="ECO:0000313" key="8">
    <source>
        <dbReference type="EMBL" id="AGA80353.1"/>
    </source>
</evidence>
<keyword evidence="1" id="KW-0229">DNA integration</keyword>
<dbReference type="InterPro" id="IPR025827">
    <property type="entry name" value="Zn_ribbon_recom_dom"/>
</dbReference>
<dbReference type="eggNOG" id="COG1961">
    <property type="taxonomic scope" value="Bacteria"/>
</dbReference>
<reference evidence="9" key="1">
    <citation type="submission" date="2012-02" db="EMBL/GenBank/DDBJ databases">
        <title>The complete genome of Echinicola vietnamensis DSM 17526.</title>
        <authorList>
            <person name="Lucas S."/>
            <person name="Copeland A."/>
            <person name="Lapidus A."/>
            <person name="Glavina del Rio T."/>
            <person name="Dalin E."/>
            <person name="Tice H."/>
            <person name="Bruce D."/>
            <person name="Goodwin L."/>
            <person name="Pitluck S."/>
            <person name="Peters L."/>
            <person name="Ovchinnikova G."/>
            <person name="Teshima H."/>
            <person name="Kyrpides N."/>
            <person name="Mavromatis K."/>
            <person name="Ivanova N."/>
            <person name="Brettin T."/>
            <person name="Detter J.C."/>
            <person name="Han C."/>
            <person name="Larimer F."/>
            <person name="Land M."/>
            <person name="Hauser L."/>
            <person name="Markowitz V."/>
            <person name="Cheng J.-F."/>
            <person name="Hugenholtz P."/>
            <person name="Woyke T."/>
            <person name="Wu D."/>
            <person name="Brambilla E."/>
            <person name="Klenk H.-P."/>
            <person name="Eisen J.A."/>
        </authorList>
    </citation>
    <scope>NUCLEOTIDE SEQUENCE [LARGE SCALE GENOMIC DNA]</scope>
    <source>
        <strain evidence="9">DSM 17526 / LMG 23754 / KMM 6221</strain>
    </source>
</reference>
<dbReference type="GO" id="GO:0015074">
    <property type="term" value="P:DNA integration"/>
    <property type="evidence" value="ECO:0007669"/>
    <property type="project" value="UniProtKB-KW"/>
</dbReference>
<dbReference type="KEGG" id="evi:Echvi_4153"/>
<evidence type="ECO:0000256" key="3">
    <source>
        <dbReference type="ARBA" id="ARBA00023172"/>
    </source>
</evidence>
<dbReference type="Pfam" id="PF13408">
    <property type="entry name" value="Zn_ribbon_recom"/>
    <property type="match status" value="1"/>
</dbReference>
<dbReference type="GO" id="GO:0000150">
    <property type="term" value="F:DNA strand exchange activity"/>
    <property type="evidence" value="ECO:0007669"/>
    <property type="project" value="InterPro"/>
</dbReference>
<keyword evidence="5" id="KW-0175">Coiled coil</keyword>
<keyword evidence="2" id="KW-0238">DNA-binding</keyword>
<dbReference type="InterPro" id="IPR050639">
    <property type="entry name" value="SSR_resolvase"/>
</dbReference>
<proteinExistence type="predicted"/>
<evidence type="ECO:0000256" key="1">
    <source>
        <dbReference type="ARBA" id="ARBA00022908"/>
    </source>
</evidence>
<sequence length="528" mass="61572">MKIADLYVRVSTDEQADKGYSQRNQEEVLKRYCLVNDIKVRQVIYEDHSAKTFDRPEWQRLLTDLKGRRKGKVDLILFTKWDRFSRNAGDAYFMINILRGLNIEPQAIEQPLDLEIPENKMMLAIYLAAPEVENDRRALNIFHGIRRATKEGRYLKKAPTGYINRSTVTGKKYIAPKEPEASLVIESFEKVAEGTFNTEKIYTEMFKKGLSLTKSSFWRMLRDKHYIGKIFVPAYKDEESHFVEGQHEALISERLFNSVQDILDGRGRKNKVKIVSKEQLPLRGFLECPNCGRGLTGSPSKSKTGKYYYYYHCKSPCRCRFRADLVNEKLIEMLNQFSIKEERLKYFQKELIEILNSKLNDRGNEKKSLLEKIENESNKLKKARQLLLNDKIDSDDFKEIKKEVSNSIDRLELQLASVREKPKRNIKEMIKSCLRVISNLGDLYAKSGLEDKQRLLSSTFSEKLVFEKNNYRTPKVNKMISLIYLIDRGLYIKKNGTKSQNEDLCRQVELIRENSNHLGDDIRLLAGI</sequence>
<dbReference type="PANTHER" id="PTHR30461">
    <property type="entry name" value="DNA-INVERTASE FROM LAMBDOID PROPHAGE"/>
    <property type="match status" value="1"/>
</dbReference>
<evidence type="ECO:0000313" key="9">
    <source>
        <dbReference type="Proteomes" id="UP000010796"/>
    </source>
</evidence>
<evidence type="ECO:0000259" key="7">
    <source>
        <dbReference type="PROSITE" id="PS51737"/>
    </source>
</evidence>
<dbReference type="AlphaFoldDB" id="L0G4V2"/>
<dbReference type="PROSITE" id="PS51737">
    <property type="entry name" value="RECOMBINASE_DNA_BIND"/>
    <property type="match status" value="1"/>
</dbReference>
<dbReference type="Proteomes" id="UP000010796">
    <property type="component" value="Chromosome"/>
</dbReference>
<keyword evidence="9" id="KW-1185">Reference proteome</keyword>
<evidence type="ECO:0000256" key="5">
    <source>
        <dbReference type="SAM" id="Coils"/>
    </source>
</evidence>
<dbReference type="GO" id="GO:0003677">
    <property type="term" value="F:DNA binding"/>
    <property type="evidence" value="ECO:0007669"/>
    <property type="project" value="UniProtKB-KW"/>
</dbReference>
<dbReference type="CDD" id="cd00338">
    <property type="entry name" value="Ser_Recombinase"/>
    <property type="match status" value="1"/>
</dbReference>
<evidence type="ECO:0000259" key="6">
    <source>
        <dbReference type="PROSITE" id="PS51736"/>
    </source>
</evidence>
<dbReference type="Gene3D" id="3.90.1750.20">
    <property type="entry name" value="Putative Large Serine Recombinase, Chain B, Domain 2"/>
    <property type="match status" value="1"/>
</dbReference>
<feature type="domain" description="Recombinase" evidence="7">
    <location>
        <begin position="159"/>
        <end position="269"/>
    </location>
</feature>
<dbReference type="InterPro" id="IPR038109">
    <property type="entry name" value="DNA_bind_recomb_sf"/>
</dbReference>